<sequence>MGRTRIRPVLHTLVQLISFGSSVYVLDTSGCIYVRRNLAEVMPFGTEWVALNTGGCGSPIVSFAVTAVSIWVLTSEASILMMSRNGNTEPCIDEKAEWVKVRPPTGGASFDQACEEPGVRELAVGCKVVWSLSSSGQLYRLRGLAAGNPAGNYWKVVPIRLRAMSVDSKEHLWGIDNEGRLVSHAVRWLFSSQLHQWLATTLCSELAEVDSDLELTIDNKRMRVEGHHKRNLDFFHGSSMTNS</sequence>
<reference evidence="3" key="1">
    <citation type="submission" date="2017-02" db="UniProtKB">
        <authorList>
            <consortium name="WormBaseParasite"/>
        </authorList>
    </citation>
    <scope>IDENTIFICATION</scope>
</reference>
<feature type="chain" id="PRO_5005656426" evidence="1">
    <location>
        <begin position="23"/>
        <end position="243"/>
    </location>
</feature>
<dbReference type="WBParaSite" id="ALUE_0000033101-mRNA-1">
    <property type="protein sequence ID" value="ALUE_0000033101-mRNA-1"/>
    <property type="gene ID" value="ALUE_0000033101"/>
</dbReference>
<keyword evidence="2" id="KW-1185">Reference proteome</keyword>
<feature type="signal peptide" evidence="1">
    <location>
        <begin position="1"/>
        <end position="22"/>
    </location>
</feature>
<keyword evidence="1" id="KW-0732">Signal</keyword>
<organism evidence="2 3">
    <name type="scientific">Ascaris lumbricoides</name>
    <name type="common">Giant roundworm</name>
    <dbReference type="NCBI Taxonomy" id="6252"/>
    <lineage>
        <taxon>Eukaryota</taxon>
        <taxon>Metazoa</taxon>
        <taxon>Ecdysozoa</taxon>
        <taxon>Nematoda</taxon>
        <taxon>Chromadorea</taxon>
        <taxon>Rhabditida</taxon>
        <taxon>Spirurina</taxon>
        <taxon>Ascaridomorpha</taxon>
        <taxon>Ascaridoidea</taxon>
        <taxon>Ascarididae</taxon>
        <taxon>Ascaris</taxon>
    </lineage>
</organism>
<accession>A0A0M3HFN6</accession>
<dbReference type="Proteomes" id="UP000036681">
    <property type="component" value="Unplaced"/>
</dbReference>
<proteinExistence type="predicted"/>
<name>A0A0M3HFN6_ASCLU</name>
<evidence type="ECO:0000256" key="1">
    <source>
        <dbReference type="SAM" id="SignalP"/>
    </source>
</evidence>
<dbReference type="AlphaFoldDB" id="A0A0M3HFN6"/>
<evidence type="ECO:0000313" key="2">
    <source>
        <dbReference type="Proteomes" id="UP000036681"/>
    </source>
</evidence>
<evidence type="ECO:0000313" key="3">
    <source>
        <dbReference type="WBParaSite" id="ALUE_0000033101-mRNA-1"/>
    </source>
</evidence>
<protein>
    <submittedName>
        <fullName evidence="3">Tectonin beta-propeller repeat-containing protein 2</fullName>
    </submittedName>
</protein>